<dbReference type="Proteomes" id="UP000830395">
    <property type="component" value="Chromosome 4"/>
</dbReference>
<accession>A0ACC5Y886</accession>
<dbReference type="EMBL" id="CM040978">
    <property type="protein sequence ID" value="MCJ8731865.1"/>
    <property type="molecule type" value="Genomic_DNA"/>
</dbReference>
<keyword evidence="2" id="KW-1185">Reference proteome</keyword>
<protein>
    <submittedName>
        <fullName evidence="1">Uncharacterized protein</fullName>
    </submittedName>
</protein>
<gene>
    <name evidence="1" type="ORF">PDJAM_G00204480</name>
</gene>
<organism evidence="1 2">
    <name type="scientific">Pangasius djambal</name>
    <dbReference type="NCBI Taxonomy" id="1691987"/>
    <lineage>
        <taxon>Eukaryota</taxon>
        <taxon>Metazoa</taxon>
        <taxon>Chordata</taxon>
        <taxon>Craniata</taxon>
        <taxon>Vertebrata</taxon>
        <taxon>Euteleostomi</taxon>
        <taxon>Actinopterygii</taxon>
        <taxon>Neopterygii</taxon>
        <taxon>Teleostei</taxon>
        <taxon>Ostariophysi</taxon>
        <taxon>Siluriformes</taxon>
        <taxon>Pangasiidae</taxon>
        <taxon>Pangasius</taxon>
    </lineage>
</organism>
<evidence type="ECO:0000313" key="1">
    <source>
        <dbReference type="EMBL" id="MCJ8731865.1"/>
    </source>
</evidence>
<proteinExistence type="predicted"/>
<comment type="caution">
    <text evidence="1">The sequence shown here is derived from an EMBL/GenBank/DDBJ whole genome shotgun (WGS) entry which is preliminary data.</text>
</comment>
<name>A0ACC5Y886_9TELE</name>
<reference evidence="1" key="1">
    <citation type="submission" date="2020-02" db="EMBL/GenBank/DDBJ databases">
        <title>Genome sequencing of the panga catfish, Pangasius djambal.</title>
        <authorList>
            <person name="Wen M."/>
            <person name="Zahm M."/>
            <person name="Roques C."/>
            <person name="Cabau C."/>
            <person name="Klopp C."/>
            <person name="Donnadieu C."/>
            <person name="Jouanno E."/>
            <person name="Avarre J.-C."/>
            <person name="Campet M."/>
            <person name="Ha T."/>
            <person name="Dugue R."/>
            <person name="Lampietro C."/>
            <person name="Louis A."/>
            <person name="Herpin A."/>
            <person name="Echchiki A."/>
            <person name="Berthelot C."/>
            <person name="Parey E."/>
            <person name="Roest-Crollius H."/>
            <person name="Braasch I."/>
            <person name="Postlethwait J.H."/>
            <person name="Bobe J."/>
            <person name="Montfort J."/>
            <person name="Bouchez O."/>
            <person name="Begum T."/>
            <person name="Schartl M."/>
            <person name="Gustiano R."/>
            <person name="Guiguen Y."/>
        </authorList>
    </citation>
    <scope>NUCLEOTIDE SEQUENCE</scope>
    <source>
        <strain evidence="1">Pdj_M5554</strain>
    </source>
</reference>
<sequence>MFCKNNHWLLSQTFPEVIGGVTRHSARDLYSELPPAPEAKGTARGIYTLCEVKLISVMVMCKTAAVLFVQPEFLRASPHHNHPGVTNLKTIRLPTELQSGALSVIYKSEVKDLSERARKLTNFLWSRKRAVESHELRERAIALEKKWREKEEERLSDENHVSFENRIRKKVVSELKRTTYHWTPLKYDADLGVVYMAARLAGGYAAVMRALNEIKKRDSSFTPHSLLDFGSGLGTALWAAHTHWGDSLREYVCVDTSAAMNSLAERLLTGGTEGDKPLIEHVYFRQFLPVSPKVQSDLVLAAFSLSELSTQEVREETLLTLWRKTHSYLVLVENGTKEGHEILMEAKDILLKREEKVSCDVRRPMVFAPCTHQLPCPKLLKQPVTPCNLLQPYYPLPMAGNSEPVQEKFSFLVVSRSELQNSEAVQWSRLISPVHRRPRHVQCQICCSNGELKQLAITARHHGRDTYRCARRSDWGDRLPIIHTEKHLSTSS</sequence>
<evidence type="ECO:0000313" key="2">
    <source>
        <dbReference type="Proteomes" id="UP000830395"/>
    </source>
</evidence>